<evidence type="ECO:0000256" key="8">
    <source>
        <dbReference type="SAM" id="MobiDB-lite"/>
    </source>
</evidence>
<comment type="similarity">
    <text evidence="7">Belongs to the SOSEKI family.</text>
</comment>
<evidence type="ECO:0000256" key="3">
    <source>
        <dbReference type="ARBA" id="ARBA00022475"/>
    </source>
</evidence>
<dbReference type="KEGG" id="nnu:104597647"/>
<accession>A0A1U7ZZ47</accession>
<dbReference type="GO" id="GO:0005886">
    <property type="term" value="C:plasma membrane"/>
    <property type="evidence" value="ECO:0007669"/>
    <property type="project" value="UniProtKB-SubCell"/>
</dbReference>
<name>A0A1U7ZZ47_NELNU</name>
<keyword evidence="4" id="KW-0132">Cell division</keyword>
<evidence type="ECO:0000256" key="7">
    <source>
        <dbReference type="ARBA" id="ARBA00024211"/>
    </source>
</evidence>
<evidence type="ECO:0000256" key="4">
    <source>
        <dbReference type="ARBA" id="ARBA00022618"/>
    </source>
</evidence>
<dbReference type="OrthoDB" id="1907705at2759"/>
<keyword evidence="9" id="KW-1185">Reference proteome</keyword>
<evidence type="ECO:0000256" key="6">
    <source>
        <dbReference type="ARBA" id="ARBA00023306"/>
    </source>
</evidence>
<dbReference type="AlphaFoldDB" id="A0A1U7ZZ47"/>
<dbReference type="GO" id="GO:0051258">
    <property type="term" value="P:protein polymerization"/>
    <property type="evidence" value="ECO:0007669"/>
    <property type="project" value="UniProtKB-ARBA"/>
</dbReference>
<feature type="compositionally biased region" description="Basic and acidic residues" evidence="8">
    <location>
        <begin position="171"/>
        <end position="185"/>
    </location>
</feature>
<dbReference type="Proteomes" id="UP000189703">
    <property type="component" value="Unplaced"/>
</dbReference>
<feature type="compositionally biased region" description="Low complexity" evidence="8">
    <location>
        <begin position="153"/>
        <end position="168"/>
    </location>
</feature>
<evidence type="ECO:0000256" key="1">
    <source>
        <dbReference type="ARBA" id="ARBA00004413"/>
    </source>
</evidence>
<dbReference type="OMA" id="PCADAPK"/>
<keyword evidence="3" id="KW-1003">Cell membrane</keyword>
<keyword evidence="2" id="KW-0217">Developmental protein</keyword>
<dbReference type="PANTHER" id="PTHR31083:SF5">
    <property type="entry name" value="PROTEIN SOSEKI 1"/>
    <property type="match status" value="1"/>
</dbReference>
<dbReference type="GO" id="GO:0051301">
    <property type="term" value="P:cell division"/>
    <property type="evidence" value="ECO:0007669"/>
    <property type="project" value="UniProtKB-KW"/>
</dbReference>
<comment type="subcellular location">
    <subcellularLocation>
        <location evidence="1">Cell membrane</location>
        <topology evidence="1">Peripheral membrane protein</topology>
        <orientation evidence="1">Cytoplasmic side</orientation>
    </subcellularLocation>
</comment>
<organism evidence="9 10">
    <name type="scientific">Nelumbo nucifera</name>
    <name type="common">Sacred lotus</name>
    <dbReference type="NCBI Taxonomy" id="4432"/>
    <lineage>
        <taxon>Eukaryota</taxon>
        <taxon>Viridiplantae</taxon>
        <taxon>Streptophyta</taxon>
        <taxon>Embryophyta</taxon>
        <taxon>Tracheophyta</taxon>
        <taxon>Spermatophyta</taxon>
        <taxon>Magnoliopsida</taxon>
        <taxon>Proteales</taxon>
        <taxon>Nelumbonaceae</taxon>
        <taxon>Nelumbo</taxon>
    </lineage>
</organism>
<dbReference type="InterPro" id="IPR048351">
    <property type="entry name" value="SOK_DIX"/>
</dbReference>
<evidence type="ECO:0000256" key="2">
    <source>
        <dbReference type="ARBA" id="ARBA00022473"/>
    </source>
</evidence>
<dbReference type="PANTHER" id="PTHR31083">
    <property type="entry name" value="UPSTREAM OF FLC PROTEIN (DUF966)"/>
    <property type="match status" value="1"/>
</dbReference>
<evidence type="ECO:0000256" key="5">
    <source>
        <dbReference type="ARBA" id="ARBA00023136"/>
    </source>
</evidence>
<evidence type="ECO:0000313" key="10">
    <source>
        <dbReference type="RefSeq" id="XP_010257613.1"/>
    </source>
</evidence>
<dbReference type="eggNOG" id="KOG1650">
    <property type="taxonomic scope" value="Eukaryota"/>
</dbReference>
<feature type="region of interest" description="Disordered" evidence="8">
    <location>
        <begin position="123"/>
        <end position="219"/>
    </location>
</feature>
<proteinExistence type="inferred from homology"/>
<dbReference type="InterPro" id="IPR010369">
    <property type="entry name" value="SOK"/>
</dbReference>
<dbReference type="Pfam" id="PF06136">
    <property type="entry name" value="SOK"/>
    <property type="match status" value="1"/>
</dbReference>
<reference evidence="10" key="1">
    <citation type="submission" date="2025-08" db="UniProtKB">
        <authorList>
            <consortium name="RefSeq"/>
        </authorList>
    </citation>
    <scope>IDENTIFICATION</scope>
</reference>
<gene>
    <name evidence="10" type="primary">LOC104597647</name>
</gene>
<protein>
    <submittedName>
        <fullName evidence="10">Uncharacterized protein LOC104597647</fullName>
    </submittedName>
</protein>
<sequence>MEAKGGGGGGGGAGGMRRVHIIYFLSRMGRIEHPHLIRVHHLSRNGVHLRDVKRWLSFLRGKDMPDSFAWSYKRRYKMGYVWQDLMDDDLITPVADNEYVLKGSEIPVVPFYSCSCCEKKSLTQKTDGEKLEPKIEIPPRTTEIEEESLEPLNSKTSTVTDDSTKSNSGFTHEEKQQEPKEKIDETLLPGSLLRKKSKKNIDKAEPAPAAVASTRSPLLKSKSYSSGASLVFRNLMACRTVDTNDSVVVSRVHEASRNPSSEAKICKEKKMGGSERILVGSAWNQQQHDNDITIWTEEKNAKKTTSESNQPTNQKTGQQLYCLQASRRRDTLL</sequence>
<feature type="compositionally biased region" description="Basic and acidic residues" evidence="8">
    <location>
        <begin position="123"/>
        <end position="137"/>
    </location>
</feature>
<feature type="compositionally biased region" description="Polar residues" evidence="8">
    <location>
        <begin position="306"/>
        <end position="321"/>
    </location>
</feature>
<keyword evidence="6" id="KW-0131">Cell cycle</keyword>
<keyword evidence="5" id="KW-0472">Membrane</keyword>
<dbReference type="GeneID" id="104597647"/>
<feature type="region of interest" description="Disordered" evidence="8">
    <location>
        <begin position="300"/>
        <end position="333"/>
    </location>
</feature>
<dbReference type="FunCoup" id="A0A1U7ZZ47">
    <property type="interactions" value="285"/>
</dbReference>
<evidence type="ECO:0000313" key="9">
    <source>
        <dbReference type="Proteomes" id="UP000189703"/>
    </source>
</evidence>
<dbReference type="RefSeq" id="XP_010257613.1">
    <property type="nucleotide sequence ID" value="XM_010259311.2"/>
</dbReference>